<keyword evidence="3 9" id="KW-0813">Transport</keyword>
<dbReference type="Proteomes" id="UP000004221">
    <property type="component" value="Unassembled WGS sequence"/>
</dbReference>
<evidence type="ECO:0000313" key="10">
    <source>
        <dbReference type="EMBL" id="CCF83071.1"/>
    </source>
</evidence>
<keyword evidence="9" id="KW-1003">Cell membrane</keyword>
<feature type="transmembrane region" description="Helical" evidence="9">
    <location>
        <begin position="50"/>
        <end position="72"/>
    </location>
</feature>
<evidence type="ECO:0000256" key="5">
    <source>
        <dbReference type="ARBA" id="ARBA00022927"/>
    </source>
</evidence>
<evidence type="ECO:0000256" key="7">
    <source>
        <dbReference type="ARBA" id="ARBA00023010"/>
    </source>
</evidence>
<evidence type="ECO:0000256" key="1">
    <source>
        <dbReference type="ARBA" id="ARBA00004141"/>
    </source>
</evidence>
<keyword evidence="5 9" id="KW-0653">Protein transport</keyword>
<reference evidence="10 11" key="1">
    <citation type="journal article" date="2012" name="ISME J.">
        <title>Nitrification expanded: discovery, physiology and genomics of a nitrite-oxidizing bacterium from the phylum Chloroflexi.</title>
        <authorList>
            <person name="Sorokin D.Y."/>
            <person name="Lucker S."/>
            <person name="Vejmelkova D."/>
            <person name="Kostrikina N.A."/>
            <person name="Kleerebezem R."/>
            <person name="Rijpstra W.I."/>
            <person name="Damste J.S."/>
            <person name="Le Paslier D."/>
            <person name="Muyzer G."/>
            <person name="Wagner M."/>
            <person name="van Loosdrecht M.C."/>
            <person name="Daims H."/>
        </authorList>
    </citation>
    <scope>NUCLEOTIDE SEQUENCE [LARGE SCALE GENOMIC DNA]</scope>
    <source>
        <strain evidence="11">none</strain>
    </source>
</reference>
<dbReference type="AlphaFoldDB" id="I4EEF9"/>
<dbReference type="GO" id="GO:0005886">
    <property type="term" value="C:plasma membrane"/>
    <property type="evidence" value="ECO:0007669"/>
    <property type="project" value="UniProtKB-SubCell"/>
</dbReference>
<keyword evidence="4 9" id="KW-0812">Transmembrane</keyword>
<dbReference type="GO" id="GO:0015450">
    <property type="term" value="F:protein-transporting ATPase activity"/>
    <property type="evidence" value="ECO:0007669"/>
    <property type="project" value="UniProtKB-UniRule"/>
</dbReference>
<keyword evidence="7 9" id="KW-0811">Translocation</keyword>
<proteinExistence type="inferred from homology"/>
<organism evidence="10 11">
    <name type="scientific">Nitrolancea hollandica Lb</name>
    <dbReference type="NCBI Taxonomy" id="1129897"/>
    <lineage>
        <taxon>Bacteria</taxon>
        <taxon>Pseudomonadati</taxon>
        <taxon>Thermomicrobiota</taxon>
        <taxon>Thermomicrobia</taxon>
        <taxon>Sphaerobacterales</taxon>
        <taxon>Sphaerobacterineae</taxon>
        <taxon>Sphaerobacteraceae</taxon>
        <taxon>Nitrolancea</taxon>
    </lineage>
</organism>
<dbReference type="InterPro" id="IPR004692">
    <property type="entry name" value="SecG"/>
</dbReference>
<comment type="caution">
    <text evidence="9">Lacks conserved residue(s) required for the propagation of feature annotation.</text>
</comment>
<keyword evidence="11" id="KW-1185">Reference proteome</keyword>
<accession>I4EEF9</accession>
<comment type="function">
    <text evidence="9">Involved in protein export. Participates in an early event of protein translocation.</text>
</comment>
<dbReference type="GO" id="GO:0009306">
    <property type="term" value="P:protein secretion"/>
    <property type="evidence" value="ECO:0007669"/>
    <property type="project" value="UniProtKB-UniRule"/>
</dbReference>
<comment type="similarity">
    <text evidence="2 9">Belongs to the SecG family.</text>
</comment>
<protein>
    <recommendedName>
        <fullName evidence="9">Protein-export membrane protein SecG</fullName>
    </recommendedName>
</protein>
<keyword evidence="8 9" id="KW-0472">Membrane</keyword>
<gene>
    <name evidence="10" type="ORF">NITHO_1830003</name>
</gene>
<dbReference type="Pfam" id="PF03840">
    <property type="entry name" value="SecG"/>
    <property type="match status" value="1"/>
</dbReference>
<sequence length="73" mass="7780">MEIALNLAMILVSIVLMIVILAQSKGSGFSGAFGGDSSSIYRSRRGVEKVLFQFTIAAAVVFILIALLSTFIL</sequence>
<dbReference type="EMBL" id="CAGS01000094">
    <property type="protein sequence ID" value="CCF83071.1"/>
    <property type="molecule type" value="Genomic_DNA"/>
</dbReference>
<evidence type="ECO:0000256" key="6">
    <source>
        <dbReference type="ARBA" id="ARBA00022989"/>
    </source>
</evidence>
<evidence type="ECO:0000256" key="8">
    <source>
        <dbReference type="ARBA" id="ARBA00023136"/>
    </source>
</evidence>
<evidence type="ECO:0000256" key="9">
    <source>
        <dbReference type="RuleBase" id="RU365087"/>
    </source>
</evidence>
<comment type="subcellular location">
    <subcellularLocation>
        <location evidence="9">Cell membrane</location>
        <topology evidence="9">Multi-pass membrane protein</topology>
    </subcellularLocation>
    <subcellularLocation>
        <location evidence="1">Membrane</location>
        <topology evidence="1">Multi-pass membrane protein</topology>
    </subcellularLocation>
</comment>
<evidence type="ECO:0000256" key="3">
    <source>
        <dbReference type="ARBA" id="ARBA00022448"/>
    </source>
</evidence>
<comment type="caution">
    <text evidence="10">The sequence shown here is derived from an EMBL/GenBank/DDBJ whole genome shotgun (WGS) entry which is preliminary data.</text>
</comment>
<keyword evidence="6 9" id="KW-1133">Transmembrane helix</keyword>
<dbReference type="NCBIfam" id="TIGR00810">
    <property type="entry name" value="secG"/>
    <property type="match status" value="1"/>
</dbReference>
<evidence type="ECO:0000256" key="2">
    <source>
        <dbReference type="ARBA" id="ARBA00008445"/>
    </source>
</evidence>
<name>I4EEF9_9BACT</name>
<evidence type="ECO:0000256" key="4">
    <source>
        <dbReference type="ARBA" id="ARBA00022692"/>
    </source>
</evidence>
<evidence type="ECO:0000313" key="11">
    <source>
        <dbReference type="Proteomes" id="UP000004221"/>
    </source>
</evidence>
<dbReference type="RefSeq" id="WP_008475807.1">
    <property type="nucleotide sequence ID" value="NZ_CAGS01000094.1"/>
</dbReference>